<keyword evidence="3" id="KW-1185">Reference proteome</keyword>
<evidence type="ECO:0000313" key="3">
    <source>
        <dbReference type="Proteomes" id="UP001318860"/>
    </source>
</evidence>
<sequence>MGSPEGFGSDGVVVGEVRWHMEGACSSGDVRLEFEDVSEEMPNGIKNLIDTLMHFATAYRWNILKVVNHSMLSKFSVYHSTNAGSENDFSDDIHAFNVSAPAFWEKIPDSEVRLEVNAKPVRQKSGKIARKNSGCTKRSGMVQMEVSNCKSGLHDVNGTFPELASSSASCNISGEVGIIEGCITVRSSQLIFGKPDNFICLFVRFTLHIEAITRLKGAKVDGFALEISIFLKLPCDISTPLFVIEKHQLVKQKNSSISRRGDKRNSKINQKSRCDSFSLKNGLVGFNSAAGGNNFIGIYGLKPDVFDITKYVDEPSVDELLRGGYSCPFIAKDKGKKAATSNSDILQSVRNACSVLQSQKVLQTQNSAETDNSLIRKDSTGSVALSSAVVQTDGIKEDGCSTDLPSSQKVHESDDKMKMSDIADSSLYKPKDILERLSLPPPKDLDLLLSDASKTTTSSKNSTDPRLGKLVSQRTGLPPFPWSHSFSGHNKLGSDAVKLSTSRTICQGRWVKVKNFSALQKGSVDLLKDFESLTFDQSLVPSISDRPENDLVPVERVLSASGACSPSKVPADEYSTTHTAAQTLLDMAAYSKKNPCATVKLLKKPSQMAMKASKLKSIEKKFEAPKSTIRPNIPLKVRDDGFSSKKPRLSTDVTNAFNFNHTDRKATVEPSSLFSFKSPPRKKLFRDSNANTGSYGINLVKKSCVIETPRGADRPSSSKQKFWKSSQ</sequence>
<evidence type="ECO:0000256" key="1">
    <source>
        <dbReference type="SAM" id="MobiDB-lite"/>
    </source>
</evidence>
<protein>
    <submittedName>
        <fullName evidence="2">Uncharacterized protein</fullName>
    </submittedName>
</protein>
<feature type="region of interest" description="Disordered" evidence="1">
    <location>
        <begin position="708"/>
        <end position="727"/>
    </location>
</feature>
<proteinExistence type="predicted"/>
<reference evidence="2 3" key="1">
    <citation type="journal article" date="2021" name="Comput. Struct. Biotechnol. J.">
        <title>De novo genome assembly of the potent medicinal plant Rehmannia glutinosa using nanopore technology.</title>
        <authorList>
            <person name="Ma L."/>
            <person name="Dong C."/>
            <person name="Song C."/>
            <person name="Wang X."/>
            <person name="Zheng X."/>
            <person name="Niu Y."/>
            <person name="Chen S."/>
            <person name="Feng W."/>
        </authorList>
    </citation>
    <scope>NUCLEOTIDE SEQUENCE [LARGE SCALE GENOMIC DNA]</scope>
    <source>
        <strain evidence="2">DH-2019</strain>
    </source>
</reference>
<feature type="region of interest" description="Disordered" evidence="1">
    <location>
        <begin position="396"/>
        <end position="422"/>
    </location>
</feature>
<evidence type="ECO:0000313" key="2">
    <source>
        <dbReference type="EMBL" id="KAK6117042.1"/>
    </source>
</evidence>
<dbReference type="PANTHER" id="PTHR36723:SF1">
    <property type="entry name" value="F22C12.19"/>
    <property type="match status" value="1"/>
</dbReference>
<feature type="compositionally biased region" description="Low complexity" evidence="1">
    <location>
        <begin position="717"/>
        <end position="727"/>
    </location>
</feature>
<gene>
    <name evidence="2" type="ORF">DH2020_049218</name>
</gene>
<dbReference type="EMBL" id="JABTTQ020003475">
    <property type="protein sequence ID" value="KAK6117042.1"/>
    <property type="molecule type" value="Genomic_DNA"/>
</dbReference>
<dbReference type="Proteomes" id="UP001318860">
    <property type="component" value="Unassembled WGS sequence"/>
</dbReference>
<name>A0ABR0U459_REHGL</name>
<comment type="caution">
    <text evidence="2">The sequence shown here is derived from an EMBL/GenBank/DDBJ whole genome shotgun (WGS) entry which is preliminary data.</text>
</comment>
<accession>A0ABR0U459</accession>
<feature type="compositionally biased region" description="Basic and acidic residues" evidence="1">
    <location>
        <begin position="409"/>
        <end position="421"/>
    </location>
</feature>
<organism evidence="2 3">
    <name type="scientific">Rehmannia glutinosa</name>
    <name type="common">Chinese foxglove</name>
    <dbReference type="NCBI Taxonomy" id="99300"/>
    <lineage>
        <taxon>Eukaryota</taxon>
        <taxon>Viridiplantae</taxon>
        <taxon>Streptophyta</taxon>
        <taxon>Embryophyta</taxon>
        <taxon>Tracheophyta</taxon>
        <taxon>Spermatophyta</taxon>
        <taxon>Magnoliopsida</taxon>
        <taxon>eudicotyledons</taxon>
        <taxon>Gunneridae</taxon>
        <taxon>Pentapetalae</taxon>
        <taxon>asterids</taxon>
        <taxon>lamiids</taxon>
        <taxon>Lamiales</taxon>
        <taxon>Orobanchaceae</taxon>
        <taxon>Rehmannieae</taxon>
        <taxon>Rehmannia</taxon>
    </lineage>
</organism>
<dbReference type="PANTHER" id="PTHR36723">
    <property type="entry name" value="F22C12.19"/>
    <property type="match status" value="1"/>
</dbReference>